<accession>A0A6J2UJ34</accession>
<reference evidence="7" key="1">
    <citation type="submission" date="2025-08" db="UniProtKB">
        <authorList>
            <consortium name="RefSeq"/>
        </authorList>
    </citation>
    <scope>IDENTIFICATION</scope>
    <source>
        <strain evidence="7">11010-0011.00</strain>
        <tissue evidence="7">Whole body</tissue>
    </source>
</reference>
<evidence type="ECO:0000256" key="3">
    <source>
        <dbReference type="ARBA" id="ARBA00022574"/>
    </source>
</evidence>
<evidence type="ECO:0000256" key="5">
    <source>
        <dbReference type="PROSITE-ProRule" id="PRU00221"/>
    </source>
</evidence>
<evidence type="ECO:0000313" key="7">
    <source>
        <dbReference type="RefSeq" id="XP_030388200.1"/>
    </source>
</evidence>
<dbReference type="InterPro" id="IPR036322">
    <property type="entry name" value="WD40_repeat_dom_sf"/>
</dbReference>
<dbReference type="Pfam" id="PF00400">
    <property type="entry name" value="WD40"/>
    <property type="match status" value="1"/>
</dbReference>
<evidence type="ECO:0000256" key="2">
    <source>
        <dbReference type="ARBA" id="ARBA00022490"/>
    </source>
</evidence>
<name>A0A6J2UJ34_DROLE</name>
<dbReference type="PANTHER" id="PTHR12442">
    <property type="entry name" value="DYNEIN INTERMEDIATE CHAIN"/>
    <property type="match status" value="1"/>
</dbReference>
<dbReference type="SUPFAM" id="SSF50978">
    <property type="entry name" value="WD40 repeat-like"/>
    <property type="match status" value="1"/>
</dbReference>
<dbReference type="InterPro" id="IPR001680">
    <property type="entry name" value="WD40_rpt"/>
</dbReference>
<proteinExistence type="predicted"/>
<evidence type="ECO:0000256" key="1">
    <source>
        <dbReference type="ARBA" id="ARBA00004496"/>
    </source>
</evidence>
<keyword evidence="2" id="KW-0963">Cytoplasm</keyword>
<dbReference type="GO" id="GO:0045504">
    <property type="term" value="F:dynein heavy chain binding"/>
    <property type="evidence" value="ECO:0007669"/>
    <property type="project" value="TreeGrafter"/>
</dbReference>
<comment type="subcellular location">
    <subcellularLocation>
        <location evidence="1">Cytoplasm</location>
    </subcellularLocation>
</comment>
<feature type="repeat" description="WD" evidence="5">
    <location>
        <begin position="381"/>
        <end position="414"/>
    </location>
</feature>
<dbReference type="Proteomes" id="UP000504634">
    <property type="component" value="Unplaced"/>
</dbReference>
<dbReference type="RefSeq" id="XP_030388200.1">
    <property type="nucleotide sequence ID" value="XM_030532340.1"/>
</dbReference>
<evidence type="ECO:0000256" key="4">
    <source>
        <dbReference type="ARBA" id="ARBA00022737"/>
    </source>
</evidence>
<keyword evidence="3 5" id="KW-0853">WD repeat</keyword>
<dbReference type="GeneID" id="115634530"/>
<dbReference type="InterPro" id="IPR050687">
    <property type="entry name" value="Dynein_IC"/>
</dbReference>
<dbReference type="PANTHER" id="PTHR12442:SF22">
    <property type="entry name" value="CYTOPLASMIC DYNEIN 1 INTERMEDIATE CHAIN-RELATED"/>
    <property type="match status" value="1"/>
</dbReference>
<dbReference type="GO" id="GO:0005737">
    <property type="term" value="C:cytoplasm"/>
    <property type="evidence" value="ECO:0007669"/>
    <property type="project" value="UniProtKB-SubCell"/>
</dbReference>
<dbReference type="GO" id="GO:0005868">
    <property type="term" value="C:cytoplasmic dynein complex"/>
    <property type="evidence" value="ECO:0007669"/>
    <property type="project" value="TreeGrafter"/>
</dbReference>
<dbReference type="InterPro" id="IPR015943">
    <property type="entry name" value="WD40/YVTN_repeat-like_dom_sf"/>
</dbReference>
<gene>
    <name evidence="7" type="primary">LOC115634530</name>
</gene>
<dbReference type="PROSITE" id="PS50082">
    <property type="entry name" value="WD_REPEATS_2"/>
    <property type="match status" value="1"/>
</dbReference>
<dbReference type="OrthoDB" id="4189at2759"/>
<organism evidence="6 7">
    <name type="scientific">Drosophila lebanonensis</name>
    <name type="common">Fruit fly</name>
    <name type="synonym">Scaptodrosophila lebanonensis</name>
    <dbReference type="NCBI Taxonomy" id="7225"/>
    <lineage>
        <taxon>Eukaryota</taxon>
        <taxon>Metazoa</taxon>
        <taxon>Ecdysozoa</taxon>
        <taxon>Arthropoda</taxon>
        <taxon>Hexapoda</taxon>
        <taxon>Insecta</taxon>
        <taxon>Pterygota</taxon>
        <taxon>Neoptera</taxon>
        <taxon>Endopterygota</taxon>
        <taxon>Diptera</taxon>
        <taxon>Brachycera</taxon>
        <taxon>Muscomorpha</taxon>
        <taxon>Ephydroidea</taxon>
        <taxon>Drosophilidae</taxon>
        <taxon>Scaptodrosophila</taxon>
    </lineage>
</organism>
<dbReference type="AlphaFoldDB" id="A0A6J2UJ34"/>
<dbReference type="GO" id="GO:0045503">
    <property type="term" value="F:dynein light chain binding"/>
    <property type="evidence" value="ECO:0007669"/>
    <property type="project" value="TreeGrafter"/>
</dbReference>
<keyword evidence="6" id="KW-1185">Reference proteome</keyword>
<keyword evidence="4" id="KW-0677">Repeat</keyword>
<protein>
    <submittedName>
        <fullName evidence="7">Cytoplasmic dynein 1 intermediate chain-like</fullName>
    </submittedName>
</protein>
<evidence type="ECO:0000313" key="6">
    <source>
        <dbReference type="Proteomes" id="UP000504634"/>
    </source>
</evidence>
<sequence length="541" mass="60213">MSSQREVEKAKSILKIKEVEEPIPTVFSTFEPDQNFEQFLAQFSNFLDKAESVAKPQLSRPKEVHITKNKLLDIEVLPKSSSNLTKGTQTYFTYVELSESVPSAPRSNSITEMTIEQLEEKPESPPNSPSPTYTLEQKEAITLSTKFQTSVLRSGRVMERILGQNRTKLDFEGGSDTKVVSFQRCFKDEPNTRPHSITSLDCSHQYAELILASYQNQSQYINSRQGGNGCVMLWNLKASKKTPEETFRSESAVISACFSLNHTQIVIGGTYAGHVQLWDMRAPLRIPVLRTPLTPLAHFQPICGLNQLDNNQLLTLSTDGKLCTWRQEMLSRPLTTLQLSQANLKIGATCLELDINGDLLVGSERGHVFKAQRTSGLKHIFAGHEAPVTGISCHRQLDHLFLSCSMDWSIKVWSKKHPQPLGSLVDNSDYVMDVAWSPVNPAVFAAIVGCGRLDVWYLNYSTVKPTATITVGIDAAPNRLSWFPNGQKLAVGDASGRLWIYELAEDLVVPSADEKANLLKAIEELQSCEATGTNNLWPNKS</sequence>
<dbReference type="SMART" id="SM00320">
    <property type="entry name" value="WD40"/>
    <property type="match status" value="5"/>
</dbReference>
<dbReference type="GO" id="GO:0010970">
    <property type="term" value="P:transport along microtubule"/>
    <property type="evidence" value="ECO:0007669"/>
    <property type="project" value="TreeGrafter"/>
</dbReference>
<dbReference type="Gene3D" id="2.130.10.10">
    <property type="entry name" value="YVTN repeat-like/Quinoprotein amine dehydrogenase"/>
    <property type="match status" value="2"/>
</dbReference>